<proteinExistence type="predicted"/>
<dbReference type="AlphaFoldDB" id="G7K8J6"/>
<reference evidence="2" key="3">
    <citation type="submission" date="2015-04" db="UniProtKB">
        <authorList>
            <consortium name="EnsemblPlants"/>
        </authorList>
    </citation>
    <scope>IDENTIFICATION</scope>
    <source>
        <strain evidence="2">cv. Jemalong A17</strain>
    </source>
</reference>
<reference evidence="1 3" key="2">
    <citation type="journal article" date="2014" name="BMC Genomics">
        <title>An improved genome release (version Mt4.0) for the model legume Medicago truncatula.</title>
        <authorList>
            <person name="Tang H."/>
            <person name="Krishnakumar V."/>
            <person name="Bidwell S."/>
            <person name="Rosen B."/>
            <person name="Chan A."/>
            <person name="Zhou S."/>
            <person name="Gentzbittel L."/>
            <person name="Childs K.L."/>
            <person name="Yandell M."/>
            <person name="Gundlach H."/>
            <person name="Mayer K.F."/>
            <person name="Schwartz D.C."/>
            <person name="Town C.D."/>
        </authorList>
    </citation>
    <scope>GENOME REANNOTATION</scope>
    <source>
        <strain evidence="2 3">cv. Jemalong A17</strain>
    </source>
</reference>
<reference evidence="1 3" key="1">
    <citation type="journal article" date="2011" name="Nature">
        <title>The Medicago genome provides insight into the evolution of rhizobial symbioses.</title>
        <authorList>
            <person name="Young N.D."/>
            <person name="Debelle F."/>
            <person name="Oldroyd G.E."/>
            <person name="Geurts R."/>
            <person name="Cannon S.B."/>
            <person name="Udvardi M.K."/>
            <person name="Benedito V.A."/>
            <person name="Mayer K.F."/>
            <person name="Gouzy J."/>
            <person name="Schoof H."/>
            <person name="Van de Peer Y."/>
            <person name="Proost S."/>
            <person name="Cook D.R."/>
            <person name="Meyers B.C."/>
            <person name="Spannagl M."/>
            <person name="Cheung F."/>
            <person name="De Mita S."/>
            <person name="Krishnakumar V."/>
            <person name="Gundlach H."/>
            <person name="Zhou S."/>
            <person name="Mudge J."/>
            <person name="Bharti A.K."/>
            <person name="Murray J.D."/>
            <person name="Naoumkina M.A."/>
            <person name="Rosen B."/>
            <person name="Silverstein K.A."/>
            <person name="Tang H."/>
            <person name="Rombauts S."/>
            <person name="Zhao P.X."/>
            <person name="Zhou P."/>
            <person name="Barbe V."/>
            <person name="Bardou P."/>
            <person name="Bechner M."/>
            <person name="Bellec A."/>
            <person name="Berger A."/>
            <person name="Berges H."/>
            <person name="Bidwell S."/>
            <person name="Bisseling T."/>
            <person name="Choisne N."/>
            <person name="Couloux A."/>
            <person name="Denny R."/>
            <person name="Deshpande S."/>
            <person name="Dai X."/>
            <person name="Doyle J.J."/>
            <person name="Dudez A.M."/>
            <person name="Farmer A.D."/>
            <person name="Fouteau S."/>
            <person name="Franken C."/>
            <person name="Gibelin C."/>
            <person name="Gish J."/>
            <person name="Goldstein S."/>
            <person name="Gonzalez A.J."/>
            <person name="Green P.J."/>
            <person name="Hallab A."/>
            <person name="Hartog M."/>
            <person name="Hua A."/>
            <person name="Humphray S.J."/>
            <person name="Jeong D.H."/>
            <person name="Jing Y."/>
            <person name="Jocker A."/>
            <person name="Kenton S.M."/>
            <person name="Kim D.J."/>
            <person name="Klee K."/>
            <person name="Lai H."/>
            <person name="Lang C."/>
            <person name="Lin S."/>
            <person name="Macmil S.L."/>
            <person name="Magdelenat G."/>
            <person name="Matthews L."/>
            <person name="McCorrison J."/>
            <person name="Monaghan E.L."/>
            <person name="Mun J.H."/>
            <person name="Najar F.Z."/>
            <person name="Nicholson C."/>
            <person name="Noirot C."/>
            <person name="O'Bleness M."/>
            <person name="Paule C.R."/>
            <person name="Poulain J."/>
            <person name="Prion F."/>
            <person name="Qin B."/>
            <person name="Qu C."/>
            <person name="Retzel E.F."/>
            <person name="Riddle C."/>
            <person name="Sallet E."/>
            <person name="Samain S."/>
            <person name="Samson N."/>
            <person name="Sanders I."/>
            <person name="Saurat O."/>
            <person name="Scarpelli C."/>
            <person name="Schiex T."/>
            <person name="Segurens B."/>
            <person name="Severin A.J."/>
            <person name="Sherrier D.J."/>
            <person name="Shi R."/>
            <person name="Sims S."/>
            <person name="Singer S.R."/>
            <person name="Sinharoy S."/>
            <person name="Sterck L."/>
            <person name="Viollet A."/>
            <person name="Wang B.B."/>
            <person name="Wang K."/>
            <person name="Wang M."/>
            <person name="Wang X."/>
            <person name="Warfsmann J."/>
            <person name="Weissenbach J."/>
            <person name="White D.D."/>
            <person name="White J.D."/>
            <person name="Wiley G.B."/>
            <person name="Wincker P."/>
            <person name="Xing Y."/>
            <person name="Yang L."/>
            <person name="Yao Z."/>
            <person name="Ying F."/>
            <person name="Zhai J."/>
            <person name="Zhou L."/>
            <person name="Zuber A."/>
            <person name="Denarie J."/>
            <person name="Dixon R.A."/>
            <person name="May G.D."/>
            <person name="Schwartz D.C."/>
            <person name="Rogers J."/>
            <person name="Quetier F."/>
            <person name="Town C.D."/>
            <person name="Roe B.A."/>
        </authorList>
    </citation>
    <scope>NUCLEOTIDE SEQUENCE [LARGE SCALE GENOMIC DNA]</scope>
    <source>
        <strain evidence="1">A17</strain>
        <strain evidence="2 3">cv. Jemalong A17</strain>
    </source>
</reference>
<dbReference type="PaxDb" id="3880-AET00497"/>
<dbReference type="OMA" id="MLAHLME"/>
<gene>
    <name evidence="1" type="ordered locus">MTR_5g092710</name>
</gene>
<name>G7K8J6_MEDTR</name>
<organism evidence="1 3">
    <name type="scientific">Medicago truncatula</name>
    <name type="common">Barrel medic</name>
    <name type="synonym">Medicago tribuloides</name>
    <dbReference type="NCBI Taxonomy" id="3880"/>
    <lineage>
        <taxon>Eukaryota</taxon>
        <taxon>Viridiplantae</taxon>
        <taxon>Streptophyta</taxon>
        <taxon>Embryophyta</taxon>
        <taxon>Tracheophyta</taxon>
        <taxon>Spermatophyta</taxon>
        <taxon>Magnoliopsida</taxon>
        <taxon>eudicotyledons</taxon>
        <taxon>Gunneridae</taxon>
        <taxon>Pentapetalae</taxon>
        <taxon>rosids</taxon>
        <taxon>fabids</taxon>
        <taxon>Fabales</taxon>
        <taxon>Fabaceae</taxon>
        <taxon>Papilionoideae</taxon>
        <taxon>50 kb inversion clade</taxon>
        <taxon>NPAAA clade</taxon>
        <taxon>Hologalegina</taxon>
        <taxon>IRL clade</taxon>
        <taxon>Trifolieae</taxon>
        <taxon>Medicago</taxon>
    </lineage>
</organism>
<protein>
    <submittedName>
        <fullName evidence="1 2">Uncharacterized protein</fullName>
    </submittedName>
</protein>
<evidence type="ECO:0000313" key="1">
    <source>
        <dbReference type="EMBL" id="AET00497.1"/>
    </source>
</evidence>
<dbReference type="Proteomes" id="UP000002051">
    <property type="component" value="Chromosome 5"/>
</dbReference>
<dbReference type="EMBL" id="CM001221">
    <property type="protein sequence ID" value="AET00497.1"/>
    <property type="molecule type" value="Genomic_DNA"/>
</dbReference>
<sequence>MGNCLRYQSSMEEAGSFVAPSNGNEKTTTEVKIKITKKQLEELIGKMEVKEIGIEHILSHLVKHSHQYHSFHRPWRPALYSIV</sequence>
<keyword evidence="3" id="KW-1185">Reference proteome</keyword>
<dbReference type="EnsemblPlants" id="AET00497">
    <property type="protein sequence ID" value="AET00497"/>
    <property type="gene ID" value="MTR_5g092710"/>
</dbReference>
<dbReference type="PANTHER" id="PTHR33647">
    <property type="entry name" value="OS01G0793900 PROTEIN"/>
    <property type="match status" value="1"/>
</dbReference>
<dbReference type="HOGENOM" id="CLU_108231_2_1_1"/>
<evidence type="ECO:0000313" key="2">
    <source>
        <dbReference type="EnsemblPlants" id="AET00497"/>
    </source>
</evidence>
<evidence type="ECO:0000313" key="3">
    <source>
        <dbReference type="Proteomes" id="UP000002051"/>
    </source>
</evidence>
<dbReference type="PANTHER" id="PTHR33647:SF5">
    <property type="entry name" value="OS01G0793900 PROTEIN"/>
    <property type="match status" value="1"/>
</dbReference>
<accession>G7K8J6</accession>